<protein>
    <recommendedName>
        <fullName evidence="7">Rhodopsin domain-containing protein</fullName>
    </recommendedName>
</protein>
<dbReference type="InterPro" id="IPR049326">
    <property type="entry name" value="Rhodopsin_dom_fungi"/>
</dbReference>
<keyword evidence="2 6" id="KW-0812">Transmembrane</keyword>
<comment type="similarity">
    <text evidence="5">Belongs to the SAT4 family.</text>
</comment>
<dbReference type="GeneID" id="55996802"/>
<gene>
    <name evidence="8" type="ORF">TRUGW13939_09318</name>
</gene>
<dbReference type="GO" id="GO:0016020">
    <property type="term" value="C:membrane"/>
    <property type="evidence" value="ECO:0007669"/>
    <property type="project" value="UniProtKB-SubCell"/>
</dbReference>
<reference evidence="9" key="1">
    <citation type="submission" date="2020-06" db="EMBL/GenBank/DDBJ databases">
        <title>A chromosome-scale genome assembly of Talaromyces rugulosus W13939.</title>
        <authorList>
            <person name="Wang B."/>
            <person name="Guo L."/>
            <person name="Ye K."/>
            <person name="Wang L."/>
        </authorList>
    </citation>
    <scope>NUCLEOTIDE SEQUENCE [LARGE SCALE GENOMIC DNA]</scope>
    <source>
        <strain evidence="9">W13939</strain>
    </source>
</reference>
<evidence type="ECO:0000259" key="7">
    <source>
        <dbReference type="Pfam" id="PF20684"/>
    </source>
</evidence>
<dbReference type="Proteomes" id="UP000509510">
    <property type="component" value="Chromosome V"/>
</dbReference>
<dbReference type="PANTHER" id="PTHR33048:SF146">
    <property type="entry name" value="INTEGRAL MEMBRANE PROTEIN"/>
    <property type="match status" value="1"/>
</dbReference>
<feature type="transmembrane region" description="Helical" evidence="6">
    <location>
        <begin position="285"/>
        <end position="302"/>
    </location>
</feature>
<evidence type="ECO:0000256" key="1">
    <source>
        <dbReference type="ARBA" id="ARBA00004141"/>
    </source>
</evidence>
<feature type="transmembrane region" description="Helical" evidence="6">
    <location>
        <begin position="187"/>
        <end position="207"/>
    </location>
</feature>
<evidence type="ECO:0000256" key="3">
    <source>
        <dbReference type="ARBA" id="ARBA00022989"/>
    </source>
</evidence>
<feature type="transmembrane region" description="Helical" evidence="6">
    <location>
        <begin position="256"/>
        <end position="276"/>
    </location>
</feature>
<evidence type="ECO:0000313" key="8">
    <source>
        <dbReference type="EMBL" id="QKX62161.1"/>
    </source>
</evidence>
<organism evidence="8 9">
    <name type="scientific">Talaromyces rugulosus</name>
    <name type="common">Penicillium rugulosum</name>
    <dbReference type="NCBI Taxonomy" id="121627"/>
    <lineage>
        <taxon>Eukaryota</taxon>
        <taxon>Fungi</taxon>
        <taxon>Dikarya</taxon>
        <taxon>Ascomycota</taxon>
        <taxon>Pezizomycotina</taxon>
        <taxon>Eurotiomycetes</taxon>
        <taxon>Eurotiomycetidae</taxon>
        <taxon>Eurotiales</taxon>
        <taxon>Trichocomaceae</taxon>
        <taxon>Talaromyces</taxon>
        <taxon>Talaromyces sect. Islandici</taxon>
    </lineage>
</organism>
<dbReference type="RefSeq" id="XP_035348335.1">
    <property type="nucleotide sequence ID" value="XM_035492442.1"/>
</dbReference>
<dbReference type="Pfam" id="PF14087">
    <property type="entry name" value="DUF4267"/>
    <property type="match status" value="1"/>
</dbReference>
<dbReference type="InterPro" id="IPR052337">
    <property type="entry name" value="SAT4-like"/>
</dbReference>
<dbReference type="AlphaFoldDB" id="A0A7H8R8Y4"/>
<dbReference type="OrthoDB" id="2989864at2759"/>
<evidence type="ECO:0000256" key="2">
    <source>
        <dbReference type="ARBA" id="ARBA00022692"/>
    </source>
</evidence>
<keyword evidence="9" id="KW-1185">Reference proteome</keyword>
<keyword evidence="3 6" id="KW-1133">Transmembrane helix</keyword>
<dbReference type="PANTHER" id="PTHR33048">
    <property type="entry name" value="PTH11-LIKE INTEGRAL MEMBRANE PROTEIN (AFU_ORTHOLOGUE AFUA_5G11245)"/>
    <property type="match status" value="1"/>
</dbReference>
<evidence type="ECO:0000256" key="4">
    <source>
        <dbReference type="ARBA" id="ARBA00023136"/>
    </source>
</evidence>
<dbReference type="Pfam" id="PF20684">
    <property type="entry name" value="Fung_rhodopsin"/>
    <property type="match status" value="1"/>
</dbReference>
<proteinExistence type="inferred from homology"/>
<feature type="transmembrane region" description="Helical" evidence="6">
    <location>
        <begin position="110"/>
        <end position="132"/>
    </location>
</feature>
<feature type="domain" description="Rhodopsin" evidence="7">
    <location>
        <begin position="5"/>
        <end position="151"/>
    </location>
</feature>
<dbReference type="InterPro" id="IPR025363">
    <property type="entry name" value="DUF4267"/>
</dbReference>
<sequence>MLIAPTLWATKGTVLALYLRNFGIVRWIRVTSWVLIVVLYFFYGSNIVIAAAYCLPTNGEVWDNTVFTRCASPVSSTVVIGVFTVVADLIIFALPLPIIFRLRLSRQRKIGLGVVFSAGLLTVITSIVSLVFRVRIFLEYDPIWTGTSLAISTSNIVKSNERSQEHGHRFNSFEHLQMKDHKRLFHVPPLFVATATTFGGLIPFFNAEYAILEFGLPQRIASSKPAQSVMILSSGRITAIGLCLFAFYFQGKLVEFDTVLTILGAYVGLVDGYVCLREDVPNKAVFRTASGLAIAAWGWFGLTSTA</sequence>
<evidence type="ECO:0000256" key="6">
    <source>
        <dbReference type="SAM" id="Phobius"/>
    </source>
</evidence>
<dbReference type="KEGG" id="trg:TRUGW13939_09318"/>
<feature type="transmembrane region" description="Helical" evidence="6">
    <location>
        <begin position="228"/>
        <end position="250"/>
    </location>
</feature>
<evidence type="ECO:0000313" key="9">
    <source>
        <dbReference type="Proteomes" id="UP000509510"/>
    </source>
</evidence>
<feature type="transmembrane region" description="Helical" evidence="6">
    <location>
        <begin position="30"/>
        <end position="53"/>
    </location>
</feature>
<feature type="transmembrane region" description="Helical" evidence="6">
    <location>
        <begin position="73"/>
        <end position="98"/>
    </location>
</feature>
<accession>A0A7H8R8Y4</accession>
<evidence type="ECO:0000256" key="5">
    <source>
        <dbReference type="ARBA" id="ARBA00038359"/>
    </source>
</evidence>
<comment type="subcellular location">
    <subcellularLocation>
        <location evidence="1">Membrane</location>
        <topology evidence="1">Multi-pass membrane protein</topology>
    </subcellularLocation>
</comment>
<dbReference type="EMBL" id="CP055902">
    <property type="protein sequence ID" value="QKX62161.1"/>
    <property type="molecule type" value="Genomic_DNA"/>
</dbReference>
<name>A0A7H8R8Y4_TALRU</name>
<keyword evidence="4 6" id="KW-0472">Membrane</keyword>